<protein>
    <submittedName>
        <fullName evidence="1">Uncharacterized protein</fullName>
    </submittedName>
</protein>
<gene>
    <name evidence="1" type="ORF">S01H4_20790</name>
</gene>
<name>X1A3R5_9ZZZZ</name>
<reference evidence="1" key="1">
    <citation type="journal article" date="2014" name="Front. Microbiol.">
        <title>High frequency of phylogenetically diverse reductive dehalogenase-homologous genes in deep subseafloor sedimentary metagenomes.</title>
        <authorList>
            <person name="Kawai M."/>
            <person name="Futagami T."/>
            <person name="Toyoda A."/>
            <person name="Takaki Y."/>
            <person name="Nishi S."/>
            <person name="Hori S."/>
            <person name="Arai W."/>
            <person name="Tsubouchi T."/>
            <person name="Morono Y."/>
            <person name="Uchiyama I."/>
            <person name="Ito T."/>
            <person name="Fujiyama A."/>
            <person name="Inagaki F."/>
            <person name="Takami H."/>
        </authorList>
    </citation>
    <scope>NUCLEOTIDE SEQUENCE</scope>
    <source>
        <strain evidence="1">Expedition CK06-06</strain>
    </source>
</reference>
<dbReference type="EMBL" id="BART01009377">
    <property type="protein sequence ID" value="GAG67408.1"/>
    <property type="molecule type" value="Genomic_DNA"/>
</dbReference>
<organism evidence="1">
    <name type="scientific">marine sediment metagenome</name>
    <dbReference type="NCBI Taxonomy" id="412755"/>
    <lineage>
        <taxon>unclassified sequences</taxon>
        <taxon>metagenomes</taxon>
        <taxon>ecological metagenomes</taxon>
    </lineage>
</organism>
<proteinExistence type="predicted"/>
<evidence type="ECO:0000313" key="1">
    <source>
        <dbReference type="EMBL" id="GAG67408.1"/>
    </source>
</evidence>
<sequence length="59" mass="7108">MYECNECGVSVHEILFSPHIEDWSDGYIRNYHIKCWLHREAKKNNCTIKDIIRKILQES</sequence>
<accession>X1A3R5</accession>
<comment type="caution">
    <text evidence="1">The sequence shown here is derived from an EMBL/GenBank/DDBJ whole genome shotgun (WGS) entry which is preliminary data.</text>
</comment>
<dbReference type="AlphaFoldDB" id="X1A3R5"/>